<reference evidence="2" key="1">
    <citation type="submission" date="2020-03" db="EMBL/GenBank/DDBJ databases">
        <title>The deep terrestrial virosphere.</title>
        <authorList>
            <person name="Holmfeldt K."/>
            <person name="Nilsson E."/>
            <person name="Simone D."/>
            <person name="Lopez-Fernandez M."/>
            <person name="Wu X."/>
            <person name="de Brujin I."/>
            <person name="Lundin D."/>
            <person name="Andersson A."/>
            <person name="Bertilsson S."/>
            <person name="Dopson M."/>
        </authorList>
    </citation>
    <scope>NUCLEOTIDE SEQUENCE</scope>
    <source>
        <strain evidence="2">MM171A01418</strain>
        <strain evidence="3">MM171B00623</strain>
    </source>
</reference>
<dbReference type="AlphaFoldDB" id="A0A6M3M1N6"/>
<sequence length="73" mass="8001">MPNCPVCGRFMSRGLMEEETELASKIFECDNCGEKVVGDSDGYWDEIDKERGNPLPTSNKSAEVKNVLTSGGK</sequence>
<evidence type="ECO:0000313" key="3">
    <source>
        <dbReference type="EMBL" id="QJB03583.1"/>
    </source>
</evidence>
<dbReference type="EMBL" id="MT143852">
    <property type="protein sequence ID" value="QJB03583.1"/>
    <property type="molecule type" value="Genomic_DNA"/>
</dbReference>
<accession>A0A6M3M1N6</accession>
<dbReference type="EMBL" id="MT143622">
    <property type="protein sequence ID" value="QJA98995.1"/>
    <property type="molecule type" value="Genomic_DNA"/>
</dbReference>
<evidence type="ECO:0000313" key="2">
    <source>
        <dbReference type="EMBL" id="QJA98995.1"/>
    </source>
</evidence>
<name>A0A6M3M1N6_9ZZZZ</name>
<gene>
    <name evidence="2" type="ORF">MM171A01418_0005</name>
    <name evidence="3" type="ORF">MM171B00623_0020</name>
</gene>
<protein>
    <submittedName>
        <fullName evidence="2">Uncharacterized protein</fullName>
    </submittedName>
</protein>
<proteinExistence type="predicted"/>
<feature type="region of interest" description="Disordered" evidence="1">
    <location>
        <begin position="47"/>
        <end position="73"/>
    </location>
</feature>
<evidence type="ECO:0000256" key="1">
    <source>
        <dbReference type="SAM" id="MobiDB-lite"/>
    </source>
</evidence>
<organism evidence="2">
    <name type="scientific">viral metagenome</name>
    <dbReference type="NCBI Taxonomy" id="1070528"/>
    <lineage>
        <taxon>unclassified sequences</taxon>
        <taxon>metagenomes</taxon>
        <taxon>organismal metagenomes</taxon>
    </lineage>
</organism>